<name>A0ABT2H851_9MICO</name>
<keyword evidence="8 12" id="KW-0249">Electron transport</keyword>
<proteinExistence type="predicted"/>
<keyword evidence="15" id="KW-1185">Reference proteome</keyword>
<gene>
    <name evidence="14" type="ORF">N1032_20275</name>
</gene>
<keyword evidence="7" id="KW-0677">Repeat</keyword>
<evidence type="ECO:0000256" key="3">
    <source>
        <dbReference type="ARBA" id="ARBA00013529"/>
    </source>
</evidence>
<evidence type="ECO:0000313" key="14">
    <source>
        <dbReference type="EMBL" id="MCS5736082.1"/>
    </source>
</evidence>
<dbReference type="InterPro" id="IPR054830">
    <property type="entry name" value="FdxA_Actino"/>
</dbReference>
<evidence type="ECO:0000256" key="12">
    <source>
        <dbReference type="RuleBase" id="RU365098"/>
    </source>
</evidence>
<evidence type="ECO:0000256" key="2">
    <source>
        <dbReference type="ARBA" id="ARBA00003532"/>
    </source>
</evidence>
<dbReference type="PROSITE" id="PS51379">
    <property type="entry name" value="4FE4S_FER_2"/>
    <property type="match status" value="1"/>
</dbReference>
<comment type="cofactor">
    <cofactor evidence="12">
        <name>[3Fe-4S] cluster</name>
        <dbReference type="ChEBI" id="CHEBI:21137"/>
    </cofactor>
    <text evidence="12">Binds 1 [3Fe-4S] cluster.</text>
</comment>
<dbReference type="InterPro" id="IPR017900">
    <property type="entry name" value="4Fe4S_Fe_S_CS"/>
</dbReference>
<evidence type="ECO:0000256" key="6">
    <source>
        <dbReference type="ARBA" id="ARBA00022723"/>
    </source>
</evidence>
<evidence type="ECO:0000256" key="4">
    <source>
        <dbReference type="ARBA" id="ARBA00022448"/>
    </source>
</evidence>
<dbReference type="SUPFAM" id="SSF54862">
    <property type="entry name" value="4Fe-4S ferredoxins"/>
    <property type="match status" value="1"/>
</dbReference>
<evidence type="ECO:0000256" key="10">
    <source>
        <dbReference type="ARBA" id="ARBA00023014"/>
    </source>
</evidence>
<dbReference type="InterPro" id="IPR000813">
    <property type="entry name" value="7Fe_ferredoxin"/>
</dbReference>
<dbReference type="RefSeq" id="WP_259541804.1">
    <property type="nucleotide sequence ID" value="NZ_JANLCJ010000011.1"/>
</dbReference>
<keyword evidence="4 12" id="KW-0813">Transport</keyword>
<comment type="cofactor">
    <cofactor evidence="1 12">
        <name>[4Fe-4S] cluster</name>
        <dbReference type="ChEBI" id="CHEBI:49883"/>
    </cofactor>
</comment>
<dbReference type="PRINTS" id="PR00354">
    <property type="entry name" value="7FE8SFRDOXIN"/>
</dbReference>
<evidence type="ECO:0000256" key="1">
    <source>
        <dbReference type="ARBA" id="ARBA00001966"/>
    </source>
</evidence>
<dbReference type="InterPro" id="IPR017896">
    <property type="entry name" value="4Fe4S_Fe-S-bd"/>
</dbReference>
<evidence type="ECO:0000256" key="8">
    <source>
        <dbReference type="ARBA" id="ARBA00022982"/>
    </source>
</evidence>
<evidence type="ECO:0000256" key="9">
    <source>
        <dbReference type="ARBA" id="ARBA00023004"/>
    </source>
</evidence>
<feature type="domain" description="4Fe-4S ferredoxin-type" evidence="13">
    <location>
        <begin position="30"/>
        <end position="60"/>
    </location>
</feature>
<dbReference type="EMBL" id="JANLCJ010000011">
    <property type="protein sequence ID" value="MCS5736082.1"/>
    <property type="molecule type" value="Genomic_DNA"/>
</dbReference>
<keyword evidence="10 12" id="KW-0411">Iron-sulfur</keyword>
<evidence type="ECO:0000256" key="7">
    <source>
        <dbReference type="ARBA" id="ARBA00022737"/>
    </source>
</evidence>
<dbReference type="Pfam" id="PF00037">
    <property type="entry name" value="Fer4"/>
    <property type="match status" value="1"/>
</dbReference>
<comment type="function">
    <text evidence="2 12">Ferredoxins are iron-sulfur proteins that transfer electrons in a wide variety of metabolic reactions.</text>
</comment>
<dbReference type="InterPro" id="IPR050294">
    <property type="entry name" value="RnfB_subfamily"/>
</dbReference>
<evidence type="ECO:0000256" key="11">
    <source>
        <dbReference type="ARBA" id="ARBA00023291"/>
    </source>
</evidence>
<keyword evidence="6 12" id="KW-0479">Metal-binding</keyword>
<keyword evidence="11 12" id="KW-0003">3Fe-4S</keyword>
<dbReference type="Proteomes" id="UP001165586">
    <property type="component" value="Unassembled WGS sequence"/>
</dbReference>
<dbReference type="NCBIfam" id="NF045480">
    <property type="entry name" value="FdxA_Actino"/>
    <property type="match status" value="1"/>
</dbReference>
<dbReference type="Gene3D" id="3.30.70.20">
    <property type="match status" value="1"/>
</dbReference>
<evidence type="ECO:0000259" key="13">
    <source>
        <dbReference type="PROSITE" id="PS51379"/>
    </source>
</evidence>
<dbReference type="PANTHER" id="PTHR42859:SF2">
    <property type="entry name" value="FERREDOXIN"/>
    <property type="match status" value="1"/>
</dbReference>
<reference evidence="14" key="1">
    <citation type="submission" date="2022-08" db="EMBL/GenBank/DDBJ databases">
        <authorList>
            <person name="Deng Y."/>
            <person name="Han X.-F."/>
            <person name="Zhang Y.-Q."/>
        </authorList>
    </citation>
    <scope>NUCLEOTIDE SEQUENCE</scope>
    <source>
        <strain evidence="14">CPCC 203386</strain>
    </source>
</reference>
<protein>
    <recommendedName>
        <fullName evidence="3 12">Ferredoxin</fullName>
    </recommendedName>
</protein>
<dbReference type="PANTHER" id="PTHR42859">
    <property type="entry name" value="OXIDOREDUCTASE"/>
    <property type="match status" value="1"/>
</dbReference>
<comment type="caution">
    <text evidence="14">The sequence shown here is derived from an EMBL/GenBank/DDBJ whole genome shotgun (WGS) entry which is preliminary data.</text>
</comment>
<evidence type="ECO:0000313" key="15">
    <source>
        <dbReference type="Proteomes" id="UP001165586"/>
    </source>
</evidence>
<evidence type="ECO:0000256" key="5">
    <source>
        <dbReference type="ARBA" id="ARBA00022485"/>
    </source>
</evidence>
<organism evidence="14 15">
    <name type="scientific">Herbiconiux daphne</name>
    <dbReference type="NCBI Taxonomy" id="2970914"/>
    <lineage>
        <taxon>Bacteria</taxon>
        <taxon>Bacillati</taxon>
        <taxon>Actinomycetota</taxon>
        <taxon>Actinomycetes</taxon>
        <taxon>Micrococcales</taxon>
        <taxon>Microbacteriaceae</taxon>
        <taxon>Herbiconiux</taxon>
    </lineage>
</organism>
<dbReference type="PROSITE" id="PS00198">
    <property type="entry name" value="4FE4S_FER_1"/>
    <property type="match status" value="1"/>
</dbReference>
<sequence length="106" mass="11447">MVYVVTEACVDVQDKSCIPVCPADCIFEGGRMTYINPDLCIDCGACVAACPVDAIFYDAELPPEQESFIEVNEQFFEEVDAPKSGRKAGKIDHDVAVVAALPDRSA</sequence>
<keyword evidence="5 12" id="KW-0004">4Fe-4S</keyword>
<keyword evidence="9 12" id="KW-0408">Iron</keyword>
<accession>A0ABT2H851</accession>